<dbReference type="InterPro" id="IPR029056">
    <property type="entry name" value="Ribokinase-like"/>
</dbReference>
<dbReference type="EMBL" id="SOFD01000025">
    <property type="protein sequence ID" value="TFB77164.1"/>
    <property type="molecule type" value="Genomic_DNA"/>
</dbReference>
<evidence type="ECO:0000313" key="6">
    <source>
        <dbReference type="EMBL" id="TFB77164.1"/>
    </source>
</evidence>
<evidence type="ECO:0000256" key="3">
    <source>
        <dbReference type="ARBA" id="ARBA00022777"/>
    </source>
</evidence>
<keyword evidence="8" id="KW-1185">Reference proteome</keyword>
<evidence type="ECO:0000259" key="4">
    <source>
        <dbReference type="Pfam" id="PF00294"/>
    </source>
</evidence>
<dbReference type="Proteomes" id="UP000199639">
    <property type="component" value="Unassembled WGS sequence"/>
</dbReference>
<dbReference type="EMBL" id="FNIB01000005">
    <property type="protein sequence ID" value="SDN37436.1"/>
    <property type="molecule type" value="Genomic_DNA"/>
</dbReference>
<sequence>MSQTVITIGETMVLVTPVEAEPLETASAFRLDVGGAESNVASHLCNLGTPTAWVSQLGDDALGRRVERLLRERQVDTGWVRRVASAPTGAYFKDPGNGVQYFRAGSAASLMNAVTVAEVPLESARLVHLSGITEALSASCAELVATVIARVAAAPTLLSFDVNYRGALWSVTDAAPALAHSAGGADIVFVGLDEAHTLWDTRTPDDVRTKLAHVPYLIVKDGDVGATEYSPAGTVFVPATPTAVVEAVGAGDAFAAGYLHAFLQGQGSAERLQAGHDRAVLVLQSTSDFLHIH</sequence>
<dbReference type="InterPro" id="IPR050306">
    <property type="entry name" value="PfkB_Carbo_kinase"/>
</dbReference>
<accession>A0A4R8V5E7</accession>
<dbReference type="PANTHER" id="PTHR43085">
    <property type="entry name" value="HEXOKINASE FAMILY MEMBER"/>
    <property type="match status" value="1"/>
</dbReference>
<feature type="domain" description="Carbohydrate kinase PfkB" evidence="4">
    <location>
        <begin position="4"/>
        <end position="287"/>
    </location>
</feature>
<proteinExistence type="inferred from homology"/>
<reference evidence="6 8" key="2">
    <citation type="submission" date="2019-03" db="EMBL/GenBank/DDBJ databases">
        <title>Genomics of glacier-inhabiting Cryobacterium strains.</title>
        <authorList>
            <person name="Liu Q."/>
            <person name="Xin Y.-H."/>
        </authorList>
    </citation>
    <scope>NUCLEOTIDE SEQUENCE [LARGE SCALE GENOMIC DNA]</scope>
    <source>
        <strain evidence="6 8">Hh8</strain>
    </source>
</reference>
<protein>
    <submittedName>
        <fullName evidence="5">2-dehydro-3-deoxygluconokinase</fullName>
    </submittedName>
    <submittedName>
        <fullName evidence="6">Sugar kinase</fullName>
    </submittedName>
</protein>
<keyword evidence="2" id="KW-0808">Transferase</keyword>
<evidence type="ECO:0000313" key="7">
    <source>
        <dbReference type="Proteomes" id="UP000199639"/>
    </source>
</evidence>
<reference evidence="5 7" key="1">
    <citation type="submission" date="2016-10" db="EMBL/GenBank/DDBJ databases">
        <authorList>
            <person name="Varghese N."/>
            <person name="Submissions S."/>
        </authorList>
    </citation>
    <scope>NUCLEOTIDE SEQUENCE [LARGE SCALE GENOMIC DNA]</scope>
    <source>
        <strain evidence="5 7">CGMCC 1.11215</strain>
    </source>
</reference>
<dbReference type="Pfam" id="PF00294">
    <property type="entry name" value="PfkB"/>
    <property type="match status" value="1"/>
</dbReference>
<dbReference type="GO" id="GO:0016301">
    <property type="term" value="F:kinase activity"/>
    <property type="evidence" value="ECO:0007669"/>
    <property type="project" value="UniProtKB-KW"/>
</dbReference>
<dbReference type="RefSeq" id="WP_092340281.1">
    <property type="nucleotide sequence ID" value="NZ_FNIB01000005.1"/>
</dbReference>
<dbReference type="InterPro" id="IPR011611">
    <property type="entry name" value="PfkB_dom"/>
</dbReference>
<dbReference type="SUPFAM" id="SSF53613">
    <property type="entry name" value="Ribokinase-like"/>
    <property type="match status" value="1"/>
</dbReference>
<evidence type="ECO:0000313" key="8">
    <source>
        <dbReference type="Proteomes" id="UP000298252"/>
    </source>
</evidence>
<comment type="similarity">
    <text evidence="1">Belongs to the carbohydrate kinase PfkB family.</text>
</comment>
<evidence type="ECO:0000313" key="5">
    <source>
        <dbReference type="EMBL" id="SDN37436.1"/>
    </source>
</evidence>
<dbReference type="STRING" id="1424659.SAMN05216368_10572"/>
<name>A0A4R8V5E7_9MICO</name>
<evidence type="ECO:0000256" key="1">
    <source>
        <dbReference type="ARBA" id="ARBA00010688"/>
    </source>
</evidence>
<dbReference type="AlphaFoldDB" id="A0A4R8V5E7"/>
<dbReference type="Gene3D" id="3.40.1190.20">
    <property type="match status" value="1"/>
</dbReference>
<organism evidence="5 7">
    <name type="scientific">Cryobacterium flavum</name>
    <dbReference type="NCBI Taxonomy" id="1424659"/>
    <lineage>
        <taxon>Bacteria</taxon>
        <taxon>Bacillati</taxon>
        <taxon>Actinomycetota</taxon>
        <taxon>Actinomycetes</taxon>
        <taxon>Micrococcales</taxon>
        <taxon>Microbacteriaceae</taxon>
        <taxon>Cryobacterium</taxon>
    </lineage>
</organism>
<dbReference type="CDD" id="cd01166">
    <property type="entry name" value="KdgK"/>
    <property type="match status" value="1"/>
</dbReference>
<keyword evidence="3 5" id="KW-0418">Kinase</keyword>
<dbReference type="Proteomes" id="UP000298252">
    <property type="component" value="Unassembled WGS sequence"/>
</dbReference>
<dbReference type="PANTHER" id="PTHR43085:SF57">
    <property type="entry name" value="CARBOHYDRATE KINASE PFKB DOMAIN-CONTAINING PROTEIN"/>
    <property type="match status" value="1"/>
</dbReference>
<gene>
    <name evidence="6" type="ORF">E3O21_09725</name>
    <name evidence="5" type="ORF">SAMN05216368_10572</name>
</gene>
<evidence type="ECO:0000256" key="2">
    <source>
        <dbReference type="ARBA" id="ARBA00022679"/>
    </source>
</evidence>